<feature type="binding site" evidence="12">
    <location>
        <position position="45"/>
    </location>
    <ligand>
        <name>GTP</name>
        <dbReference type="ChEBI" id="CHEBI:37565"/>
    </ligand>
</feature>
<evidence type="ECO:0000313" key="14">
    <source>
        <dbReference type="EMBL" id="MEO1782850.1"/>
    </source>
</evidence>
<keyword evidence="5 12" id="KW-0547">Nucleotide-binding</keyword>
<evidence type="ECO:0000256" key="9">
    <source>
        <dbReference type="ARBA" id="ARBA00023150"/>
    </source>
</evidence>
<dbReference type="InterPro" id="IPR006638">
    <property type="entry name" value="Elp3/MiaA/NifB-like_rSAM"/>
</dbReference>
<evidence type="ECO:0000256" key="2">
    <source>
        <dbReference type="ARBA" id="ARBA00022485"/>
    </source>
</evidence>
<feature type="domain" description="Radical SAM core" evidence="13">
    <location>
        <begin position="36"/>
        <end position="250"/>
    </location>
</feature>
<keyword evidence="10 12" id="KW-0456">Lyase</keyword>
<dbReference type="SFLD" id="SFLDS00029">
    <property type="entry name" value="Radical_SAM"/>
    <property type="match status" value="1"/>
</dbReference>
<dbReference type="Pfam" id="PF04055">
    <property type="entry name" value="Radical_SAM"/>
    <property type="match status" value="1"/>
</dbReference>
<feature type="binding site" evidence="12">
    <location>
        <position position="285"/>
    </location>
    <ligand>
        <name>[4Fe-4S] cluster</name>
        <dbReference type="ChEBI" id="CHEBI:49883"/>
        <label>2</label>
        <note>4Fe-4S-substrate</note>
    </ligand>
</feature>
<feature type="binding site" evidence="12">
    <location>
        <position position="59"/>
    </location>
    <ligand>
        <name>[4Fe-4S] cluster</name>
        <dbReference type="ChEBI" id="CHEBI:49883"/>
        <label>1</label>
        <note>4Fe-4S-S-AdoMet</note>
    </ligand>
</feature>
<evidence type="ECO:0000256" key="4">
    <source>
        <dbReference type="ARBA" id="ARBA00022723"/>
    </source>
</evidence>
<sequence length="361" mass="40628">MTTTPAIVCNQTAEKILQEGQAELTSPAETKTLRDPYGRVHDYIRISITDRCNLRCVYCMPEEGLPFFPTDKVLSGDEIIQMVENFARMGISKIRLTGGEPLLRRDILEIAQGIANVPGITDLSVTTNGLALSRLAKPLWEAGVKRLNISLDTFDAARYKTITRGGKLAKVLKGLEVASTLPFEQIKINTVVIRGQNEDELTAFLRYTFDHPVNVRFIEFMPIGTERKQWESQYYGIEGVFEICRQNGWDYAPIDYAGNGPSENYQIRGARGSFGLIHPVSCQFCEGCNRLRVTADGCLKSCLFWDDEDSIRESIGDFEAFSKKVHQVLAVKPKNHEMALARQEEVKDKKPTWRHMSQIGG</sequence>
<comment type="catalytic activity">
    <reaction evidence="11 12">
        <text>GTP + AH2 + S-adenosyl-L-methionine = (8S)-3',8-cyclo-7,8-dihydroguanosine 5'-triphosphate + 5'-deoxyadenosine + L-methionine + A + H(+)</text>
        <dbReference type="Rhea" id="RHEA:49576"/>
        <dbReference type="ChEBI" id="CHEBI:13193"/>
        <dbReference type="ChEBI" id="CHEBI:15378"/>
        <dbReference type="ChEBI" id="CHEBI:17319"/>
        <dbReference type="ChEBI" id="CHEBI:17499"/>
        <dbReference type="ChEBI" id="CHEBI:37565"/>
        <dbReference type="ChEBI" id="CHEBI:57844"/>
        <dbReference type="ChEBI" id="CHEBI:59789"/>
        <dbReference type="ChEBI" id="CHEBI:131766"/>
        <dbReference type="EC" id="4.1.99.22"/>
    </reaction>
</comment>
<evidence type="ECO:0000256" key="12">
    <source>
        <dbReference type="HAMAP-Rule" id="MF_01225"/>
    </source>
</evidence>
<dbReference type="SFLD" id="SFLDG01386">
    <property type="entry name" value="main_SPASM_domain-containing"/>
    <property type="match status" value="1"/>
</dbReference>
<dbReference type="SUPFAM" id="SSF102114">
    <property type="entry name" value="Radical SAM enzymes"/>
    <property type="match status" value="1"/>
</dbReference>
<feature type="binding site" evidence="12">
    <location>
        <begin position="290"/>
        <end position="292"/>
    </location>
    <ligand>
        <name>GTP</name>
        <dbReference type="ChEBI" id="CHEBI:37565"/>
    </ligand>
</feature>
<dbReference type="RefSeq" id="WP_161869950.1">
    <property type="nucleotide sequence ID" value="NZ_MAEI02000001.1"/>
</dbReference>
<feature type="binding site" evidence="12">
    <location>
        <position position="58"/>
    </location>
    <ligand>
        <name>S-adenosyl-L-methionine</name>
        <dbReference type="ChEBI" id="CHEBI:59789"/>
    </ligand>
</feature>
<accession>A0ABV0F466</accession>
<feature type="binding site" evidence="12">
    <location>
        <position position="221"/>
    </location>
    <ligand>
        <name>S-adenosyl-L-methionine</name>
        <dbReference type="ChEBI" id="CHEBI:59789"/>
    </ligand>
</feature>
<evidence type="ECO:0000256" key="8">
    <source>
        <dbReference type="ARBA" id="ARBA00023134"/>
    </source>
</evidence>
<dbReference type="PANTHER" id="PTHR22960:SF0">
    <property type="entry name" value="MOLYBDENUM COFACTOR BIOSYNTHESIS PROTEIN 1"/>
    <property type="match status" value="1"/>
</dbReference>
<feature type="binding site" evidence="12">
    <location>
        <position position="302"/>
    </location>
    <ligand>
        <name>[4Fe-4S] cluster</name>
        <dbReference type="ChEBI" id="CHEBI:49883"/>
        <label>2</label>
        <note>4Fe-4S-substrate</note>
    </ligand>
</feature>
<dbReference type="Gene3D" id="3.20.20.70">
    <property type="entry name" value="Aldolase class I"/>
    <property type="match status" value="1"/>
</dbReference>
<evidence type="ECO:0000259" key="13">
    <source>
        <dbReference type="PROSITE" id="PS51918"/>
    </source>
</evidence>
<dbReference type="NCBIfam" id="TIGR02666">
    <property type="entry name" value="moaA"/>
    <property type="match status" value="1"/>
</dbReference>
<dbReference type="InterPro" id="IPR010505">
    <property type="entry name" value="MoaA_twitch"/>
</dbReference>
<dbReference type="EC" id="4.1.99.22" evidence="1 12"/>
<comment type="subunit">
    <text evidence="12">Monomer and homodimer.</text>
</comment>
<keyword evidence="6 12" id="KW-0408">Iron</keyword>
<feature type="binding site" evidence="12">
    <location>
        <position position="288"/>
    </location>
    <ligand>
        <name>[4Fe-4S] cluster</name>
        <dbReference type="ChEBI" id="CHEBI:49883"/>
        <label>2</label>
        <note>4Fe-4S-substrate</note>
    </ligand>
</feature>
<dbReference type="InterPro" id="IPR058240">
    <property type="entry name" value="rSAM_sf"/>
</dbReference>
<dbReference type="EMBL" id="MAEI02000001">
    <property type="protein sequence ID" value="MEO1782850.1"/>
    <property type="molecule type" value="Genomic_DNA"/>
</dbReference>
<evidence type="ECO:0000256" key="6">
    <source>
        <dbReference type="ARBA" id="ARBA00023004"/>
    </source>
</evidence>
<dbReference type="Proteomes" id="UP001429357">
    <property type="component" value="Unassembled WGS sequence"/>
</dbReference>
<feature type="binding site" evidence="12">
    <location>
        <position position="99"/>
    </location>
    <ligand>
        <name>S-adenosyl-L-methionine</name>
        <dbReference type="ChEBI" id="CHEBI:59789"/>
    </ligand>
</feature>
<keyword evidence="7 12" id="KW-0411">Iron-sulfur</keyword>
<reference evidence="15" key="1">
    <citation type="submission" date="2016-06" db="EMBL/GenBank/DDBJ databases">
        <title>Four novel species of enterococci isolated from chicken manure.</title>
        <authorList>
            <person name="Van Tyne D."/>
        </authorList>
    </citation>
    <scope>NUCLEOTIDE SEQUENCE [LARGE SCALE GENOMIC DNA]</scope>
    <source>
        <strain evidence="15">JM9A</strain>
    </source>
</reference>
<dbReference type="Pfam" id="PF06463">
    <property type="entry name" value="Mob_synth_C"/>
    <property type="match status" value="1"/>
</dbReference>
<dbReference type="PROSITE" id="PS01305">
    <property type="entry name" value="MOAA_NIFB_PQQE"/>
    <property type="match status" value="1"/>
</dbReference>
<keyword evidence="3 12" id="KW-0949">S-adenosyl-L-methionine</keyword>
<feature type="binding site" evidence="12">
    <location>
        <position position="56"/>
    </location>
    <ligand>
        <name>[4Fe-4S] cluster</name>
        <dbReference type="ChEBI" id="CHEBI:49883"/>
        <label>1</label>
        <note>4Fe-4S-S-AdoMet</note>
    </ligand>
</feature>
<evidence type="ECO:0000256" key="10">
    <source>
        <dbReference type="ARBA" id="ARBA00023239"/>
    </source>
</evidence>
<evidence type="ECO:0000256" key="7">
    <source>
        <dbReference type="ARBA" id="ARBA00023014"/>
    </source>
</evidence>
<evidence type="ECO:0000256" key="3">
    <source>
        <dbReference type="ARBA" id="ARBA00022691"/>
    </source>
</evidence>
<dbReference type="SMART" id="SM00729">
    <property type="entry name" value="Elp3"/>
    <property type="match status" value="1"/>
</dbReference>
<evidence type="ECO:0000256" key="5">
    <source>
        <dbReference type="ARBA" id="ARBA00022741"/>
    </source>
</evidence>
<dbReference type="InterPro" id="IPR040064">
    <property type="entry name" value="MoaA-like"/>
</dbReference>
<feature type="binding site" evidence="12">
    <location>
        <position position="187"/>
    </location>
    <ligand>
        <name>GTP</name>
        <dbReference type="ChEBI" id="CHEBI:37565"/>
    </ligand>
</feature>
<dbReference type="CDD" id="cd01335">
    <property type="entry name" value="Radical_SAM"/>
    <property type="match status" value="1"/>
</dbReference>
<dbReference type="InterPro" id="IPR050105">
    <property type="entry name" value="MoCo_biosynth_MoaA/MoaC"/>
</dbReference>
<keyword evidence="8 12" id="KW-0342">GTP-binding</keyword>
<name>A0ABV0F466_9ENTE</name>
<organism evidence="14 15">
    <name type="scientific">Enterococcus diestrammenae</name>
    <dbReference type="NCBI Taxonomy" id="1155073"/>
    <lineage>
        <taxon>Bacteria</taxon>
        <taxon>Bacillati</taxon>
        <taxon>Bacillota</taxon>
        <taxon>Bacilli</taxon>
        <taxon>Lactobacillales</taxon>
        <taxon>Enterococcaceae</taxon>
        <taxon>Enterococcus</taxon>
    </lineage>
</organism>
<feature type="binding site" evidence="12">
    <location>
        <position position="95"/>
    </location>
    <ligand>
        <name>GTP</name>
        <dbReference type="ChEBI" id="CHEBI:37565"/>
    </ligand>
</feature>
<proteinExistence type="inferred from homology"/>
<dbReference type="SFLD" id="SFLDG01067">
    <property type="entry name" value="SPASM/twitch_domain_containing"/>
    <property type="match status" value="1"/>
</dbReference>
<feature type="binding site" evidence="12">
    <location>
        <position position="150"/>
    </location>
    <ligand>
        <name>S-adenosyl-L-methionine</name>
        <dbReference type="ChEBI" id="CHEBI:59789"/>
    </ligand>
</feature>
<comment type="function">
    <text evidence="12">Catalyzes the cyclization of GTP to (8S)-3',8-cyclo-7,8-dihydroguanosine 5'-triphosphate.</text>
</comment>
<comment type="cofactor">
    <cofactor evidence="12">
        <name>[4Fe-4S] cluster</name>
        <dbReference type="ChEBI" id="CHEBI:49883"/>
    </cofactor>
    <text evidence="12">Binds 2 [4Fe-4S] clusters. Binds 1 [4Fe-4S] cluster coordinated with 3 cysteines and an exchangeable S-adenosyl-L-methionine and 1 [4Fe-4S] cluster coordinated with 3 cysteines and the GTP-derived substrate.</text>
</comment>
<reference evidence="14 15" key="2">
    <citation type="submission" date="2024-02" db="EMBL/GenBank/DDBJ databases">
        <title>The Genome Sequence of Enterococcus diestrammenae JM9A.</title>
        <authorList>
            <person name="Earl A."/>
            <person name="Manson A."/>
            <person name="Gilmore M."/>
            <person name="Sanders J."/>
            <person name="Shea T."/>
            <person name="Howe W."/>
            <person name="Livny J."/>
            <person name="Cuomo C."/>
            <person name="Neafsey D."/>
            <person name="Birren B."/>
        </authorList>
    </citation>
    <scope>NUCLEOTIDE SEQUENCE [LARGE SCALE GENOMIC DNA]</scope>
    <source>
        <strain evidence="14 15">JM9A</strain>
    </source>
</reference>
<dbReference type="PANTHER" id="PTHR22960">
    <property type="entry name" value="MOLYBDOPTERIN COFACTOR SYNTHESIS PROTEIN A"/>
    <property type="match status" value="1"/>
</dbReference>
<keyword evidence="9 12" id="KW-0501">Molybdenum cofactor biosynthesis</keyword>
<evidence type="ECO:0000256" key="1">
    <source>
        <dbReference type="ARBA" id="ARBA00012167"/>
    </source>
</evidence>
<evidence type="ECO:0000313" key="15">
    <source>
        <dbReference type="Proteomes" id="UP001429357"/>
    </source>
</evidence>
<dbReference type="CDD" id="cd21117">
    <property type="entry name" value="Twitch_MoaA"/>
    <property type="match status" value="1"/>
</dbReference>
<dbReference type="InterPro" id="IPR000385">
    <property type="entry name" value="MoaA_NifB_PqqE_Fe-S-bd_CS"/>
</dbReference>
<dbReference type="InterPro" id="IPR013785">
    <property type="entry name" value="Aldolase_TIM"/>
</dbReference>
<evidence type="ECO:0000256" key="11">
    <source>
        <dbReference type="ARBA" id="ARBA00048697"/>
    </source>
</evidence>
<keyword evidence="2 12" id="KW-0004">4Fe-4S</keyword>
<protein>
    <recommendedName>
        <fullName evidence="1 12">GTP 3',8-cyclase</fullName>
        <ecNumber evidence="1 12">4.1.99.22</ecNumber>
    </recommendedName>
    <alternativeName>
        <fullName evidence="12">Molybdenum cofactor biosynthesis protein A</fullName>
    </alternativeName>
</protein>
<comment type="pathway">
    <text evidence="12">Cofactor biosynthesis; molybdopterin biosynthesis.</text>
</comment>
<comment type="similarity">
    <text evidence="12">Belongs to the radical SAM superfamily. MoaA family.</text>
</comment>
<dbReference type="HAMAP" id="MF_01225_B">
    <property type="entry name" value="MoaA_B"/>
    <property type="match status" value="1"/>
</dbReference>
<keyword evidence="15" id="KW-1185">Reference proteome</keyword>
<gene>
    <name evidence="12" type="primary">moaA</name>
    <name evidence="14" type="ORF">BAU18_002466</name>
</gene>
<feature type="binding site" evidence="12">
    <location>
        <position position="126"/>
    </location>
    <ligand>
        <name>GTP</name>
        <dbReference type="ChEBI" id="CHEBI:37565"/>
    </ligand>
</feature>
<keyword evidence="4 12" id="KW-0479">Metal-binding</keyword>
<feature type="binding site" evidence="12">
    <location>
        <position position="52"/>
    </location>
    <ligand>
        <name>[4Fe-4S] cluster</name>
        <dbReference type="ChEBI" id="CHEBI:49883"/>
        <label>1</label>
        <note>4Fe-4S-S-AdoMet</note>
    </ligand>
</feature>
<dbReference type="PROSITE" id="PS51918">
    <property type="entry name" value="RADICAL_SAM"/>
    <property type="match status" value="1"/>
</dbReference>
<dbReference type="SFLD" id="SFLDG01383">
    <property type="entry name" value="cyclic_pyranopterin_phosphate"/>
    <property type="match status" value="1"/>
</dbReference>
<dbReference type="InterPro" id="IPR007197">
    <property type="entry name" value="rSAM"/>
</dbReference>
<comment type="caution">
    <text evidence="14">The sequence shown here is derived from an EMBL/GenBank/DDBJ whole genome shotgun (WGS) entry which is preliminary data.</text>
</comment>
<dbReference type="InterPro" id="IPR013483">
    <property type="entry name" value="MoaA"/>
</dbReference>